<dbReference type="EMBL" id="AF321518">
    <property type="protein sequence ID" value="AAK09365.1"/>
    <property type="molecule type" value="Genomic_DNA"/>
</dbReference>
<feature type="domain" description="GIY-YIG" evidence="2">
    <location>
        <begin position="1"/>
        <end position="88"/>
    </location>
</feature>
<reference evidence="3" key="2">
    <citation type="journal article" date="2001" name="Proc. Natl. Acad. Sci. U.S.A.">
        <title>Related homing endonucleases I-BmoI and I-TevI use different strategies to cleave homologous recognition sites.</title>
        <authorList>
            <person name="Edgell D.R."/>
            <person name="Shub D.A."/>
        </authorList>
    </citation>
    <scope>NUCLEOTIDE SEQUENCE</scope>
</reference>
<evidence type="ECO:0000256" key="1">
    <source>
        <dbReference type="ARBA" id="ARBA00010045"/>
    </source>
</evidence>
<evidence type="ECO:0000313" key="3">
    <source>
        <dbReference type="EMBL" id="AAK09365.1"/>
    </source>
</evidence>
<dbReference type="Pfam" id="PF20987">
    <property type="entry name" value="I-TevI_DNA-bd"/>
    <property type="match status" value="1"/>
</dbReference>
<reference evidence="3" key="1">
    <citation type="submission" date="2000-11" db="EMBL/GenBank/DDBJ databases">
        <title>Distribution of group I introns in the thyA genes of Bacilli.</title>
        <authorList>
            <person name="Eifert C.L."/>
            <person name="Shub D.A."/>
        </authorList>
    </citation>
    <scope>NUCLEOTIDE SEQUENCE</scope>
</reference>
<dbReference type="InterPro" id="IPR006350">
    <property type="entry name" value="Intron_endoG1"/>
</dbReference>
<proteinExistence type="predicted"/>
<dbReference type="CDD" id="cd00283">
    <property type="entry name" value="GIY-YIG_Cterm"/>
    <property type="match status" value="1"/>
</dbReference>
<dbReference type="SMART" id="SM00465">
    <property type="entry name" value="GIYc"/>
    <property type="match status" value="1"/>
</dbReference>
<dbReference type="InterPro" id="IPR048681">
    <property type="entry name" value="I-TevI_DNA-bd"/>
</dbReference>
<dbReference type="SUPFAM" id="SSF82771">
    <property type="entry name" value="GIY-YIG endonuclease"/>
    <property type="match status" value="1"/>
</dbReference>
<dbReference type="SUPFAM" id="SSF64496">
    <property type="entry name" value="DNA-binding domain of intron-encoded endonucleases"/>
    <property type="match status" value="3"/>
</dbReference>
<dbReference type="Pfam" id="PF01541">
    <property type="entry name" value="GIY-YIG"/>
    <property type="match status" value="1"/>
</dbReference>
<dbReference type="Gene3D" id="3.40.1440.10">
    <property type="entry name" value="GIY-YIG endonuclease"/>
    <property type="match status" value="1"/>
</dbReference>
<organism evidence="3">
    <name type="scientific">Bacillus mojavensis</name>
    <dbReference type="NCBI Taxonomy" id="72360"/>
    <lineage>
        <taxon>Bacteria</taxon>
        <taxon>Bacillati</taxon>
        <taxon>Bacillota</taxon>
        <taxon>Bacilli</taxon>
        <taxon>Bacillales</taxon>
        <taxon>Bacillaceae</taxon>
        <taxon>Bacillus</taxon>
    </lineage>
</organism>
<name>Q9ANR6_BACMO</name>
<dbReference type="GO" id="GO:0003677">
    <property type="term" value="F:DNA binding"/>
    <property type="evidence" value="ECO:0007669"/>
    <property type="project" value="InterPro"/>
</dbReference>
<dbReference type="NCBIfam" id="TIGR01453">
    <property type="entry name" value="grpIintron_endo"/>
    <property type="match status" value="1"/>
</dbReference>
<protein>
    <submittedName>
        <fullName evidence="3">Intron encoded BmoI</fullName>
    </submittedName>
</protein>
<dbReference type="Pfam" id="PF07460">
    <property type="entry name" value="NUMOD3"/>
    <property type="match status" value="3"/>
</dbReference>
<sequence>MKSGVYKITNKNTGKFYIGSSEDCESRLKVHFRNLKNNRHINRYLNNSFNKHGEQVFIGEVIHILPIEEAIAKEQWYIDNFYEEMYNISKSAYHGGDLTSYHPDKRNIILKRADSLKKVYLKMTSEEKAKRWQCVQGENNPMFGRKHTETTKLKISNHNKLYYSTHKNPFKGKKHSEESKTKLSEYASQRVGEKNPFYGKTHSDEFKTYMSKKFKGRKPKNSRPVIIDGTEYESATEASRQLNVVPATILHRIKSKNEKYSGYFYK</sequence>
<dbReference type="InterPro" id="IPR035901">
    <property type="entry name" value="GIY-YIG_endonuc_sf"/>
</dbReference>
<dbReference type="CDD" id="cd10437">
    <property type="entry name" value="GIY-YIG_HE_I-TevI_like"/>
    <property type="match status" value="1"/>
</dbReference>
<dbReference type="REBASE" id="5202">
    <property type="entry name" value="I-BmoI"/>
</dbReference>
<dbReference type="AlphaFoldDB" id="Q9ANR6"/>
<comment type="similarity">
    <text evidence="1">To endonucleases of group I introns of fungi and phage.</text>
</comment>
<evidence type="ECO:0000259" key="2">
    <source>
        <dbReference type="PROSITE" id="PS50164"/>
    </source>
</evidence>
<dbReference type="GO" id="GO:0004519">
    <property type="term" value="F:endonuclease activity"/>
    <property type="evidence" value="ECO:0007669"/>
    <property type="project" value="InterPro"/>
</dbReference>
<dbReference type="InterPro" id="IPR000305">
    <property type="entry name" value="GIY-YIG_endonuc"/>
</dbReference>
<dbReference type="InterPro" id="IPR003611">
    <property type="entry name" value="NUMOD3"/>
</dbReference>
<gene>
    <name evidence="3" type="primary">bmoI</name>
</gene>
<dbReference type="SMR" id="Q9ANR6"/>
<accession>Q9ANR6</accession>
<dbReference type="PROSITE" id="PS50164">
    <property type="entry name" value="GIY_YIG"/>
    <property type="match status" value="1"/>
</dbReference>
<dbReference type="SMART" id="SM00496">
    <property type="entry name" value="IENR2"/>
    <property type="match status" value="3"/>
</dbReference>